<dbReference type="PANTHER" id="PTHR46535">
    <property type="entry name" value="NEDD4-BINDING PROTEIN 2"/>
    <property type="match status" value="1"/>
</dbReference>
<feature type="region of interest" description="Disordered" evidence="1">
    <location>
        <begin position="484"/>
        <end position="517"/>
    </location>
</feature>
<feature type="region of interest" description="Disordered" evidence="1">
    <location>
        <begin position="534"/>
        <end position="577"/>
    </location>
</feature>
<feature type="compositionally biased region" description="Low complexity" evidence="1">
    <location>
        <begin position="24"/>
        <end position="60"/>
    </location>
</feature>
<feature type="compositionally biased region" description="Acidic residues" evidence="1">
    <location>
        <begin position="204"/>
        <end position="215"/>
    </location>
</feature>
<dbReference type="Gene3D" id="3.30.1370.110">
    <property type="match status" value="1"/>
</dbReference>
<dbReference type="InterPro" id="IPR052772">
    <property type="entry name" value="Endo/PolyKinase_Domain-Protein"/>
</dbReference>
<accession>A0A3N4LFW7</accession>
<keyword evidence="4" id="KW-1185">Reference proteome</keyword>
<dbReference type="Proteomes" id="UP000267821">
    <property type="component" value="Unassembled WGS sequence"/>
</dbReference>
<feature type="compositionally biased region" description="Polar residues" evidence="1">
    <location>
        <begin position="534"/>
        <end position="554"/>
    </location>
</feature>
<dbReference type="InterPro" id="IPR002625">
    <property type="entry name" value="Smr_dom"/>
</dbReference>
<dbReference type="AlphaFoldDB" id="A0A3N4LFW7"/>
<dbReference type="STRING" id="1051890.A0A3N4LFW7"/>
<feature type="compositionally biased region" description="Polar residues" evidence="1">
    <location>
        <begin position="85"/>
        <end position="113"/>
    </location>
</feature>
<dbReference type="InterPro" id="IPR058864">
    <property type="entry name" value="UBA_10"/>
</dbReference>
<evidence type="ECO:0000256" key="1">
    <source>
        <dbReference type="SAM" id="MobiDB-lite"/>
    </source>
</evidence>
<feature type="compositionally biased region" description="Gly residues" evidence="1">
    <location>
        <begin position="231"/>
        <end position="243"/>
    </location>
</feature>
<dbReference type="SUPFAM" id="SSF160443">
    <property type="entry name" value="SMR domain-like"/>
    <property type="match status" value="1"/>
</dbReference>
<organism evidence="3 4">
    <name type="scientific">Terfezia boudieri ATCC MYA-4762</name>
    <dbReference type="NCBI Taxonomy" id="1051890"/>
    <lineage>
        <taxon>Eukaryota</taxon>
        <taxon>Fungi</taxon>
        <taxon>Dikarya</taxon>
        <taxon>Ascomycota</taxon>
        <taxon>Pezizomycotina</taxon>
        <taxon>Pezizomycetes</taxon>
        <taxon>Pezizales</taxon>
        <taxon>Pezizaceae</taxon>
        <taxon>Terfezia</taxon>
    </lineage>
</organism>
<protein>
    <recommendedName>
        <fullName evidence="2">Smr domain-containing protein</fullName>
    </recommendedName>
</protein>
<dbReference type="GO" id="GO:0004519">
    <property type="term" value="F:endonuclease activity"/>
    <property type="evidence" value="ECO:0007669"/>
    <property type="project" value="TreeGrafter"/>
</dbReference>
<dbReference type="InterPro" id="IPR036063">
    <property type="entry name" value="Smr_dom_sf"/>
</dbReference>
<proteinExistence type="predicted"/>
<feature type="compositionally biased region" description="Low complexity" evidence="1">
    <location>
        <begin position="68"/>
        <end position="84"/>
    </location>
</feature>
<sequence>MARKNKHSRGGASKKSTNTSRPGNGCASNSSNNNNNNNNNNSNNNSSGSSKNSSSSNDNDINNDDNNDINNGNNNSNGSGCNNSKTNIQHGGNKPASSSSPVNTNSEKRNSLTSHISASSAIASASATASAAAATASASAPASSLQSLTPTEVALAHRNLEILQGEFTTLDEALIISIHLDSPFSLSKSRAILSHLSGVTILGEDDCPPAEDEFPPESTIEYTPTTSSEQGGSGSGSGGGGSSSGDAEEEELDLSDLAKLKRVFPMVKEFTLVRALEKSPAGAEGAMDELLNRVFLDEVGEEEKTWKGVGRGVDGFGMDDDDNGEGGSLLRKKNKGKGRKVGGVGGLWIDTQRRMGFQEDNSRGVAEAGSRWNAIQRDISFLSAVMHIPQQTVASACHAAGGDIAETVYQLVDRLHPPPARGYGGMLLDTGEEGGDQEKEVLDLLSAAFPGVERGVGKGLWRLVVGREWAQGVVSPLASPVGLGQGQRPRVGGWSVTGRGHAHPPRLSAQPPLQQGDKSSLSALFTLAAILQNSPRSPSSICTPPSARTINTPLPLSPRSPPATYASRARPTPSPQLTITINSRTSTTTPTVSYYTPADSTTDSLTTLNSSLQHALSMQSAYFRRSTARNNLSSAAAYYSQHAQDLGQKLRDMQVNRVLESVKYGSEGAEVDLHGLKVVEGVRVAKEVVEGFFEGRRGRDRGTVRVITGKGRHSKDGKGVMGPAVVKMLREEGWRVQVGSGWVDVRGRNRG</sequence>
<gene>
    <name evidence="3" type="ORF">L211DRAFT_528236</name>
</gene>
<dbReference type="SMART" id="SM00463">
    <property type="entry name" value="SMR"/>
    <property type="match status" value="1"/>
</dbReference>
<name>A0A3N4LFW7_9PEZI</name>
<dbReference type="PANTHER" id="PTHR46535:SF1">
    <property type="entry name" value="NEDD4-BINDING PROTEIN 2"/>
    <property type="match status" value="1"/>
</dbReference>
<dbReference type="Pfam" id="PF26286">
    <property type="entry name" value="UBA_10"/>
    <property type="match status" value="1"/>
</dbReference>
<dbReference type="PROSITE" id="PS50828">
    <property type="entry name" value="SMR"/>
    <property type="match status" value="1"/>
</dbReference>
<evidence type="ECO:0000313" key="3">
    <source>
        <dbReference type="EMBL" id="RPB20332.1"/>
    </source>
</evidence>
<feature type="region of interest" description="Disordered" evidence="1">
    <location>
        <begin position="1"/>
        <end position="113"/>
    </location>
</feature>
<feature type="region of interest" description="Disordered" evidence="1">
    <location>
        <begin position="317"/>
        <end position="337"/>
    </location>
</feature>
<dbReference type="Pfam" id="PF01713">
    <property type="entry name" value="Smr"/>
    <property type="match status" value="1"/>
</dbReference>
<feature type="region of interest" description="Disordered" evidence="1">
    <location>
        <begin position="204"/>
        <end position="252"/>
    </location>
</feature>
<evidence type="ECO:0000259" key="2">
    <source>
        <dbReference type="PROSITE" id="PS50828"/>
    </source>
</evidence>
<dbReference type="EMBL" id="ML121574">
    <property type="protein sequence ID" value="RPB20332.1"/>
    <property type="molecule type" value="Genomic_DNA"/>
</dbReference>
<dbReference type="InParanoid" id="A0A3N4LFW7"/>
<feature type="domain" description="Smr" evidence="2">
    <location>
        <begin position="671"/>
        <end position="751"/>
    </location>
</feature>
<dbReference type="OrthoDB" id="443981at2759"/>
<reference evidence="3 4" key="1">
    <citation type="journal article" date="2018" name="Nat. Ecol. Evol.">
        <title>Pezizomycetes genomes reveal the molecular basis of ectomycorrhizal truffle lifestyle.</title>
        <authorList>
            <person name="Murat C."/>
            <person name="Payen T."/>
            <person name="Noel B."/>
            <person name="Kuo A."/>
            <person name="Morin E."/>
            <person name="Chen J."/>
            <person name="Kohler A."/>
            <person name="Krizsan K."/>
            <person name="Balestrini R."/>
            <person name="Da Silva C."/>
            <person name="Montanini B."/>
            <person name="Hainaut M."/>
            <person name="Levati E."/>
            <person name="Barry K.W."/>
            <person name="Belfiori B."/>
            <person name="Cichocki N."/>
            <person name="Clum A."/>
            <person name="Dockter R.B."/>
            <person name="Fauchery L."/>
            <person name="Guy J."/>
            <person name="Iotti M."/>
            <person name="Le Tacon F."/>
            <person name="Lindquist E.A."/>
            <person name="Lipzen A."/>
            <person name="Malagnac F."/>
            <person name="Mello A."/>
            <person name="Molinier V."/>
            <person name="Miyauchi S."/>
            <person name="Poulain J."/>
            <person name="Riccioni C."/>
            <person name="Rubini A."/>
            <person name="Sitrit Y."/>
            <person name="Splivallo R."/>
            <person name="Traeger S."/>
            <person name="Wang M."/>
            <person name="Zifcakova L."/>
            <person name="Wipf D."/>
            <person name="Zambonelli A."/>
            <person name="Paolocci F."/>
            <person name="Nowrousian M."/>
            <person name="Ottonello S."/>
            <person name="Baldrian P."/>
            <person name="Spatafora J.W."/>
            <person name="Henrissat B."/>
            <person name="Nagy L.G."/>
            <person name="Aury J.M."/>
            <person name="Wincker P."/>
            <person name="Grigoriev I.V."/>
            <person name="Bonfante P."/>
            <person name="Martin F.M."/>
        </authorList>
    </citation>
    <scope>NUCLEOTIDE SEQUENCE [LARGE SCALE GENOMIC DNA]</scope>
    <source>
        <strain evidence="3 4">ATCC MYA-4762</strain>
    </source>
</reference>
<evidence type="ECO:0000313" key="4">
    <source>
        <dbReference type="Proteomes" id="UP000267821"/>
    </source>
</evidence>
<dbReference type="GO" id="GO:0005634">
    <property type="term" value="C:nucleus"/>
    <property type="evidence" value="ECO:0007669"/>
    <property type="project" value="TreeGrafter"/>
</dbReference>